<name>A0A182PAD6_9DIPT</name>
<dbReference type="VEuPathDB" id="VectorBase:AEPI003890"/>
<dbReference type="EnsemblMetazoa" id="AEPI003890-RA">
    <property type="protein sequence ID" value="AEPI003890-PA"/>
    <property type="gene ID" value="AEPI003890"/>
</dbReference>
<evidence type="ECO:0000313" key="2">
    <source>
        <dbReference type="EnsemblMetazoa" id="AEPI003890-PA"/>
    </source>
</evidence>
<sequence>MKVLFVLPLALVYAGTEKDAGALGNTKQSANDQQFNQLGTKKEKRGIFGFGGYAPAAPVYGHAFAHPVHQHLLPAADPFAPVALAAPAAVPALAGPYLGSHAHTHTVVTKKCPLRNLTQCRSKFMFRFRSIVRTLWPFRDHMLCRLRNRIQCPSIVRTPWPSHTPFQCQ</sequence>
<organism evidence="2 3">
    <name type="scientific">Anopheles epiroticus</name>
    <dbReference type="NCBI Taxonomy" id="199890"/>
    <lineage>
        <taxon>Eukaryota</taxon>
        <taxon>Metazoa</taxon>
        <taxon>Ecdysozoa</taxon>
        <taxon>Arthropoda</taxon>
        <taxon>Hexapoda</taxon>
        <taxon>Insecta</taxon>
        <taxon>Pterygota</taxon>
        <taxon>Neoptera</taxon>
        <taxon>Endopterygota</taxon>
        <taxon>Diptera</taxon>
        <taxon>Nematocera</taxon>
        <taxon>Culicoidea</taxon>
        <taxon>Culicidae</taxon>
        <taxon>Anophelinae</taxon>
        <taxon>Anopheles</taxon>
    </lineage>
</organism>
<feature type="chain" id="PRO_5008131126" description="VM domain-containing protein" evidence="1">
    <location>
        <begin position="17"/>
        <end position="169"/>
    </location>
</feature>
<proteinExistence type="predicted"/>
<dbReference type="AlphaFoldDB" id="A0A182PAD6"/>
<reference evidence="2" key="2">
    <citation type="submission" date="2020-05" db="UniProtKB">
        <authorList>
            <consortium name="EnsemblMetazoa"/>
        </authorList>
    </citation>
    <scope>IDENTIFICATION</scope>
    <source>
        <strain evidence="2">Epiroticus2</strain>
    </source>
</reference>
<accession>A0A182PAD6</accession>
<evidence type="ECO:0000256" key="1">
    <source>
        <dbReference type="SAM" id="SignalP"/>
    </source>
</evidence>
<evidence type="ECO:0008006" key="4">
    <source>
        <dbReference type="Google" id="ProtNLM"/>
    </source>
</evidence>
<evidence type="ECO:0000313" key="3">
    <source>
        <dbReference type="Proteomes" id="UP000075885"/>
    </source>
</evidence>
<feature type="signal peptide" evidence="1">
    <location>
        <begin position="1"/>
        <end position="16"/>
    </location>
</feature>
<dbReference type="Proteomes" id="UP000075885">
    <property type="component" value="Unassembled WGS sequence"/>
</dbReference>
<protein>
    <recommendedName>
        <fullName evidence="4">VM domain-containing protein</fullName>
    </recommendedName>
</protein>
<keyword evidence="3" id="KW-1185">Reference proteome</keyword>
<dbReference type="STRING" id="199890.A0A182PAD6"/>
<keyword evidence="1" id="KW-0732">Signal</keyword>
<reference evidence="3" key="1">
    <citation type="submission" date="2013-03" db="EMBL/GenBank/DDBJ databases">
        <title>The Genome Sequence of Anopheles epiroticus epiroticus2.</title>
        <authorList>
            <consortium name="The Broad Institute Genomics Platform"/>
            <person name="Neafsey D.E."/>
            <person name="Howell P."/>
            <person name="Walker B."/>
            <person name="Young S.K."/>
            <person name="Zeng Q."/>
            <person name="Gargeya S."/>
            <person name="Fitzgerald M."/>
            <person name="Haas B."/>
            <person name="Abouelleil A."/>
            <person name="Allen A.W."/>
            <person name="Alvarado L."/>
            <person name="Arachchi H.M."/>
            <person name="Berlin A.M."/>
            <person name="Chapman S.B."/>
            <person name="Gainer-Dewar J."/>
            <person name="Goldberg J."/>
            <person name="Griggs A."/>
            <person name="Gujja S."/>
            <person name="Hansen M."/>
            <person name="Howarth C."/>
            <person name="Imamovic A."/>
            <person name="Ireland A."/>
            <person name="Larimer J."/>
            <person name="McCowan C."/>
            <person name="Murphy C."/>
            <person name="Pearson M."/>
            <person name="Poon T.W."/>
            <person name="Priest M."/>
            <person name="Roberts A."/>
            <person name="Saif S."/>
            <person name="Shea T."/>
            <person name="Sisk P."/>
            <person name="Sykes S."/>
            <person name="Wortman J."/>
            <person name="Nusbaum C."/>
            <person name="Birren B."/>
        </authorList>
    </citation>
    <scope>NUCLEOTIDE SEQUENCE [LARGE SCALE GENOMIC DNA]</scope>
    <source>
        <strain evidence="3">Epiroticus2</strain>
    </source>
</reference>